<reference evidence="1 2" key="1">
    <citation type="journal article" date="2018" name="Nat. Ecol. Evol.">
        <title>Pezizomycetes genomes reveal the molecular basis of ectomycorrhizal truffle lifestyle.</title>
        <authorList>
            <person name="Murat C."/>
            <person name="Payen T."/>
            <person name="Noel B."/>
            <person name="Kuo A."/>
            <person name="Morin E."/>
            <person name="Chen J."/>
            <person name="Kohler A."/>
            <person name="Krizsan K."/>
            <person name="Balestrini R."/>
            <person name="Da Silva C."/>
            <person name="Montanini B."/>
            <person name="Hainaut M."/>
            <person name="Levati E."/>
            <person name="Barry K.W."/>
            <person name="Belfiori B."/>
            <person name="Cichocki N."/>
            <person name="Clum A."/>
            <person name="Dockter R.B."/>
            <person name="Fauchery L."/>
            <person name="Guy J."/>
            <person name="Iotti M."/>
            <person name="Le Tacon F."/>
            <person name="Lindquist E.A."/>
            <person name="Lipzen A."/>
            <person name="Malagnac F."/>
            <person name="Mello A."/>
            <person name="Molinier V."/>
            <person name="Miyauchi S."/>
            <person name="Poulain J."/>
            <person name="Riccioni C."/>
            <person name="Rubini A."/>
            <person name="Sitrit Y."/>
            <person name="Splivallo R."/>
            <person name="Traeger S."/>
            <person name="Wang M."/>
            <person name="Zifcakova L."/>
            <person name="Wipf D."/>
            <person name="Zambonelli A."/>
            <person name="Paolocci F."/>
            <person name="Nowrousian M."/>
            <person name="Ottonello S."/>
            <person name="Baldrian P."/>
            <person name="Spatafora J.W."/>
            <person name="Henrissat B."/>
            <person name="Nagy L.G."/>
            <person name="Aury J.M."/>
            <person name="Wincker P."/>
            <person name="Grigoriev I.V."/>
            <person name="Bonfante P."/>
            <person name="Martin F.M."/>
        </authorList>
    </citation>
    <scope>NUCLEOTIDE SEQUENCE [LARGE SCALE GENOMIC DNA]</scope>
    <source>
        <strain evidence="1 2">ATCC MYA-4762</strain>
    </source>
</reference>
<sequence length="273" mass="30394">MEKQSSATDYSFPTPTFTSYPLETGPWEIKEPIDVEEGICAPNPQAIDRCDNPYNYKFNILKDSYGFKIQTDLGVLNKKYLYPPKYPDGMYSFNITDWEMESSGELAPTTCKTTVDAYFMLAENYRFHMIFRYKIKKRCELWNGYVAEAGQFCHCEWMGYIYDDFKGPDQTTTLKESPSAKLTESLPTIRSSTESLTTIRGSTNPEPSTIATDSTIVETLISTSLEVLTSTVGKTSIVDATSLTVVKVHSPVNTGGSTLTLVTSPPVATATSQ</sequence>
<accession>A0A3N4L5X6</accession>
<gene>
    <name evidence="1" type="ORF">L211DRAFT_125528</name>
</gene>
<protein>
    <submittedName>
        <fullName evidence="1">Uncharacterized protein</fullName>
    </submittedName>
</protein>
<keyword evidence="2" id="KW-1185">Reference proteome</keyword>
<evidence type="ECO:0000313" key="1">
    <source>
        <dbReference type="EMBL" id="RPB18263.1"/>
    </source>
</evidence>
<dbReference type="InParanoid" id="A0A3N4L5X6"/>
<proteinExistence type="predicted"/>
<dbReference type="AlphaFoldDB" id="A0A3N4L5X6"/>
<organism evidence="1 2">
    <name type="scientific">Terfezia boudieri ATCC MYA-4762</name>
    <dbReference type="NCBI Taxonomy" id="1051890"/>
    <lineage>
        <taxon>Eukaryota</taxon>
        <taxon>Fungi</taxon>
        <taxon>Dikarya</taxon>
        <taxon>Ascomycota</taxon>
        <taxon>Pezizomycotina</taxon>
        <taxon>Pezizomycetes</taxon>
        <taxon>Pezizales</taxon>
        <taxon>Pezizaceae</taxon>
        <taxon>Terfezia</taxon>
    </lineage>
</organism>
<dbReference type="EMBL" id="ML121653">
    <property type="protein sequence ID" value="RPB18263.1"/>
    <property type="molecule type" value="Genomic_DNA"/>
</dbReference>
<dbReference type="OrthoDB" id="5356875at2759"/>
<dbReference type="Proteomes" id="UP000267821">
    <property type="component" value="Unassembled WGS sequence"/>
</dbReference>
<name>A0A3N4L5X6_9PEZI</name>
<evidence type="ECO:0000313" key="2">
    <source>
        <dbReference type="Proteomes" id="UP000267821"/>
    </source>
</evidence>